<dbReference type="GO" id="GO:0016301">
    <property type="term" value="F:kinase activity"/>
    <property type="evidence" value="ECO:0007669"/>
    <property type="project" value="UniProtKB-KW"/>
</dbReference>
<dbReference type="RefSeq" id="WP_156626952.1">
    <property type="nucleotide sequence ID" value="NZ_CACRTO010000025.1"/>
</dbReference>
<dbReference type="InterPro" id="IPR051531">
    <property type="entry name" value="N-acetyltransferase"/>
</dbReference>
<gene>
    <name evidence="2" type="ORF">CTLFYP3_02519</name>
</gene>
<dbReference type="EMBL" id="CACRTO010000025">
    <property type="protein sequence ID" value="VYU46136.1"/>
    <property type="molecule type" value="Genomic_DNA"/>
</dbReference>
<evidence type="ECO:0000259" key="1">
    <source>
        <dbReference type="PROSITE" id="PS51186"/>
    </source>
</evidence>
<organism evidence="2">
    <name type="scientific">Clostridium tertium</name>
    <dbReference type="NCBI Taxonomy" id="1559"/>
    <lineage>
        <taxon>Bacteria</taxon>
        <taxon>Bacillati</taxon>
        <taxon>Bacillota</taxon>
        <taxon>Clostridia</taxon>
        <taxon>Eubacteriales</taxon>
        <taxon>Clostridiaceae</taxon>
        <taxon>Clostridium</taxon>
    </lineage>
</organism>
<accession>A0A6N3F2M3</accession>
<feature type="domain" description="N-acetyltransferase" evidence="1">
    <location>
        <begin position="11"/>
        <end position="175"/>
    </location>
</feature>
<proteinExistence type="predicted"/>
<dbReference type="Pfam" id="PF13302">
    <property type="entry name" value="Acetyltransf_3"/>
    <property type="match status" value="1"/>
</dbReference>
<keyword evidence="2" id="KW-0808">Transferase</keyword>
<dbReference type="Gene3D" id="3.40.630.30">
    <property type="match status" value="1"/>
</dbReference>
<reference evidence="2" key="1">
    <citation type="submission" date="2019-11" db="EMBL/GenBank/DDBJ databases">
        <authorList>
            <person name="Feng L."/>
        </authorList>
    </citation>
    <scope>NUCLEOTIDE SEQUENCE</scope>
    <source>
        <strain evidence="2">CTertiumLFYP3</strain>
    </source>
</reference>
<dbReference type="InterPro" id="IPR016181">
    <property type="entry name" value="Acyl_CoA_acyltransferase"/>
</dbReference>
<dbReference type="AlphaFoldDB" id="A0A6N3F2M3"/>
<protein>
    <submittedName>
        <fullName evidence="2">Anhydro-N-acetylmuramic acid kinase</fullName>
    </submittedName>
</protein>
<dbReference type="PANTHER" id="PTHR43792">
    <property type="entry name" value="GNAT FAMILY, PUTATIVE (AFU_ORTHOLOGUE AFUA_3G00765)-RELATED-RELATED"/>
    <property type="match status" value="1"/>
</dbReference>
<name>A0A6N3F2M3_9CLOT</name>
<keyword evidence="2" id="KW-0418">Kinase</keyword>
<evidence type="ECO:0000313" key="2">
    <source>
        <dbReference type="EMBL" id="VYU46136.1"/>
    </source>
</evidence>
<dbReference type="PROSITE" id="PS51186">
    <property type="entry name" value="GNAT"/>
    <property type="match status" value="1"/>
</dbReference>
<dbReference type="SUPFAM" id="SSF55729">
    <property type="entry name" value="Acyl-CoA N-acyltransferases (Nat)"/>
    <property type="match status" value="1"/>
</dbReference>
<dbReference type="PANTHER" id="PTHR43792:SF1">
    <property type="entry name" value="N-ACETYLTRANSFERASE DOMAIN-CONTAINING PROTEIN"/>
    <property type="match status" value="1"/>
</dbReference>
<dbReference type="GO" id="GO:0016747">
    <property type="term" value="F:acyltransferase activity, transferring groups other than amino-acyl groups"/>
    <property type="evidence" value="ECO:0007669"/>
    <property type="project" value="InterPro"/>
</dbReference>
<sequence length="175" mass="20678">MKTPVLITERLLLRHFYTEDATDVFYGWESDPEVSKYMFWKSHNDINKTIQWVEDEVSKIDSDTWYRWAIISKEEGKLLGTCLIYFNEEYGEYEVAYNLSKNAWGKGYVTEAMKDVIKFAKNELGINKVMGRCVKENLSSRKVMKNLGFNFNRYIPYECNMGENTYDGEEYILSL</sequence>
<dbReference type="InterPro" id="IPR000182">
    <property type="entry name" value="GNAT_dom"/>
</dbReference>